<keyword evidence="2" id="KW-1185">Reference proteome</keyword>
<dbReference type="AlphaFoldDB" id="A0A8H6RGX6"/>
<gene>
    <name evidence="1" type="ORF">HII31_08030</name>
</gene>
<evidence type="ECO:0000313" key="1">
    <source>
        <dbReference type="EMBL" id="KAF7190871.1"/>
    </source>
</evidence>
<reference evidence="1" key="1">
    <citation type="submission" date="2020-04" db="EMBL/GenBank/DDBJ databases">
        <title>Draft genome resource of the tomato pathogen Pseudocercospora fuligena.</title>
        <authorList>
            <person name="Zaccaron A."/>
        </authorList>
    </citation>
    <scope>NUCLEOTIDE SEQUENCE</scope>
    <source>
        <strain evidence="1">PF001</strain>
    </source>
</reference>
<sequence length="390" mass="44141">MEAAVNTSVLRRRPAITQWAARAHPKPKNYLCYRAAELRSFIKERTGKDANPQDTFCDLIAQLHYLDANATFRFMDLPPEIRLLVYAELLHTEGYATDKKVYPQILATSKFIYNEAHKDFVENTCLDIQIDSTPHSRAFGNWVNHIPSVSISVMTRCLEDVSGLMLFSELVNLRSCIVHNLGSARRVKLKITIHGIRGIFQSGQGGPVSEHSTLVTFLLLVVSALRRSKVCRVNVELHDQTVTDGRQEISAQDHFDMMWPLCYFIDAKSTGECSITGIDQEVEEFYRSRSGPIRNGPDILDECANESIIAKNVSFLLKNTGVEEDGISVLGSLATEYQEHLEGFFPSWHTFNAIREQFDRIYFMDAVQKMRAEALSMLRPEDAAVWAQAC</sequence>
<evidence type="ECO:0000313" key="2">
    <source>
        <dbReference type="Proteomes" id="UP000660729"/>
    </source>
</evidence>
<organism evidence="1 2">
    <name type="scientific">Pseudocercospora fuligena</name>
    <dbReference type="NCBI Taxonomy" id="685502"/>
    <lineage>
        <taxon>Eukaryota</taxon>
        <taxon>Fungi</taxon>
        <taxon>Dikarya</taxon>
        <taxon>Ascomycota</taxon>
        <taxon>Pezizomycotina</taxon>
        <taxon>Dothideomycetes</taxon>
        <taxon>Dothideomycetidae</taxon>
        <taxon>Mycosphaerellales</taxon>
        <taxon>Mycosphaerellaceae</taxon>
        <taxon>Pseudocercospora</taxon>
    </lineage>
</organism>
<dbReference type="Proteomes" id="UP000660729">
    <property type="component" value="Unassembled WGS sequence"/>
</dbReference>
<dbReference type="OrthoDB" id="3637543at2759"/>
<name>A0A8H6RGX6_9PEZI</name>
<comment type="caution">
    <text evidence="1">The sequence shown here is derived from an EMBL/GenBank/DDBJ whole genome shotgun (WGS) entry which is preliminary data.</text>
</comment>
<protein>
    <submittedName>
        <fullName evidence="1">Uncharacterized protein</fullName>
    </submittedName>
</protein>
<proteinExistence type="predicted"/>
<dbReference type="EMBL" id="JABCIY010000168">
    <property type="protein sequence ID" value="KAF7190871.1"/>
    <property type="molecule type" value="Genomic_DNA"/>
</dbReference>
<accession>A0A8H6RGX6</accession>